<keyword evidence="7" id="KW-1185">Reference proteome</keyword>
<dbReference type="Pfam" id="PF05986">
    <property type="entry name" value="ADAMTS_spacer1"/>
    <property type="match status" value="1"/>
</dbReference>
<feature type="non-terminal residue" evidence="6">
    <location>
        <position position="1"/>
    </location>
</feature>
<evidence type="ECO:0000259" key="5">
    <source>
        <dbReference type="PROSITE" id="PS50900"/>
    </source>
</evidence>
<comment type="caution">
    <text evidence="6">The sequence shown here is derived from an EMBL/GenBank/DDBJ whole genome shotgun (WGS) entry which is preliminary data.</text>
</comment>
<dbReference type="InterPro" id="IPR010294">
    <property type="entry name" value="ADAMTS_spacer1"/>
</dbReference>
<keyword evidence="2" id="KW-0964">Secreted</keyword>
<keyword evidence="3" id="KW-0732">Signal</keyword>
<evidence type="ECO:0000256" key="1">
    <source>
        <dbReference type="ARBA" id="ARBA00004613"/>
    </source>
</evidence>
<evidence type="ECO:0000313" key="6">
    <source>
        <dbReference type="EMBL" id="KRT82671.1"/>
    </source>
</evidence>
<dbReference type="SUPFAM" id="SSF82895">
    <property type="entry name" value="TSP-1 type 1 repeat"/>
    <property type="match status" value="5"/>
</dbReference>
<dbReference type="Proteomes" id="UP000051574">
    <property type="component" value="Unassembled WGS sequence"/>
</dbReference>
<dbReference type="Gene3D" id="2.20.100.10">
    <property type="entry name" value="Thrombospondin type-1 (TSP1) repeat"/>
    <property type="match status" value="4"/>
</dbReference>
<dbReference type="PANTHER" id="PTHR13723:SF305">
    <property type="entry name" value="PROTEIN MADD-4"/>
    <property type="match status" value="1"/>
</dbReference>
<dbReference type="EMBL" id="LJIG01009642">
    <property type="protein sequence ID" value="KRT82671.1"/>
    <property type="molecule type" value="Genomic_DNA"/>
</dbReference>
<protein>
    <recommendedName>
        <fullName evidence="5">PLAC domain-containing protein</fullName>
    </recommendedName>
</protein>
<feature type="domain" description="PLAC" evidence="5">
    <location>
        <begin position="563"/>
        <end position="599"/>
    </location>
</feature>
<evidence type="ECO:0000256" key="2">
    <source>
        <dbReference type="ARBA" id="ARBA00022525"/>
    </source>
</evidence>
<dbReference type="AlphaFoldDB" id="A0A0T6B5M0"/>
<sequence length="599" mass="66821">ASNGIIGAIEDSEENCAMCLNGNCRNVSGLYMRPDVPKGYNFIAQIPQGACRILVQQLKPTRNIIGLRYSNGTSILNGEWKFSGSSKVVEAAGTKFNYRKQDGTSLETVTSPGPLALPVEIMLFAHQINPGIKYEYLLPVEGNPEQIAPPLLNPLPNEILPEPRRLDIPLTTLNQKDEAKPNPHRRYRNRRRFQWKISGLTPCSKSCGGGTQEPIIICVREHTQIPVIERRCANIDKPNPHPIKCNTQQCVLGSWGGRWGPCVGSCKHAVQYYIISCLQHQPNGQTIALKDDDCSPPKPESHSRPCKMPGCEVDNELSVQPDDADDIRRLYKDWHTGTWSPCSVSCGTGHRSRQVTCPSGLCHPEKRPADSEFCENGPCSESGSPSHWLLTEWSQCSENCGTGNQTRRSFCSKVNCDDESKPETTRACSSEKDCGGKWFTGPWSSCSDSCNGQASERREVYCIVKLRGHAKITTDMTCPAHKPETERACHGGCPPSWHMGEWGACEGSCPSGMQKREVRCLDVNGHDSNYCNTDEMPILKRACTCARREEPRDRYQPIHDEPNDRTCVDKIRNCILAVQARLCKYPYYKTHCCESCRNK</sequence>
<comment type="subcellular location">
    <subcellularLocation>
        <location evidence="1">Secreted</location>
    </subcellularLocation>
</comment>
<reference evidence="6 7" key="1">
    <citation type="submission" date="2015-09" db="EMBL/GenBank/DDBJ databases">
        <title>Draft genome of the scarab beetle Oryctes borbonicus.</title>
        <authorList>
            <person name="Meyer J.M."/>
            <person name="Markov G.V."/>
            <person name="Baskaran P."/>
            <person name="Herrmann M."/>
            <person name="Sommer R.J."/>
            <person name="Roedelsperger C."/>
        </authorList>
    </citation>
    <scope>NUCLEOTIDE SEQUENCE [LARGE SCALE GENOMIC DNA]</scope>
    <source>
        <strain evidence="6">OB123</strain>
        <tissue evidence="6">Whole animal</tissue>
    </source>
</reference>
<dbReference type="PROSITE" id="PS50092">
    <property type="entry name" value="TSP1"/>
    <property type="match status" value="5"/>
</dbReference>
<dbReference type="Pfam" id="PF19030">
    <property type="entry name" value="TSP1_ADAMTS"/>
    <property type="match status" value="5"/>
</dbReference>
<dbReference type="GO" id="GO:0005576">
    <property type="term" value="C:extracellular region"/>
    <property type="evidence" value="ECO:0007669"/>
    <property type="project" value="UniProtKB-SubCell"/>
</dbReference>
<dbReference type="InterPro" id="IPR036383">
    <property type="entry name" value="TSP1_rpt_sf"/>
</dbReference>
<dbReference type="PROSITE" id="PS50900">
    <property type="entry name" value="PLAC"/>
    <property type="match status" value="1"/>
</dbReference>
<keyword evidence="4" id="KW-0677">Repeat</keyword>
<dbReference type="PANTHER" id="PTHR13723">
    <property type="entry name" value="ADAMTS A DISINTEGRIN AND METALLOPROTEASE WITH THROMBOSPONDIN MOTIFS PROTEASE"/>
    <property type="match status" value="1"/>
</dbReference>
<dbReference type="Gene3D" id="2.60.120.830">
    <property type="match status" value="1"/>
</dbReference>
<name>A0A0T6B5M0_9SCAR</name>
<evidence type="ECO:0000256" key="4">
    <source>
        <dbReference type="ARBA" id="ARBA00022737"/>
    </source>
</evidence>
<dbReference type="OrthoDB" id="5781878at2759"/>
<evidence type="ECO:0000313" key="7">
    <source>
        <dbReference type="Proteomes" id="UP000051574"/>
    </source>
</evidence>
<dbReference type="Pfam" id="PF08686">
    <property type="entry name" value="PLAC"/>
    <property type="match status" value="1"/>
</dbReference>
<dbReference type="InterPro" id="IPR010909">
    <property type="entry name" value="PLAC"/>
</dbReference>
<organism evidence="6 7">
    <name type="scientific">Oryctes borbonicus</name>
    <dbReference type="NCBI Taxonomy" id="1629725"/>
    <lineage>
        <taxon>Eukaryota</taxon>
        <taxon>Metazoa</taxon>
        <taxon>Ecdysozoa</taxon>
        <taxon>Arthropoda</taxon>
        <taxon>Hexapoda</taxon>
        <taxon>Insecta</taxon>
        <taxon>Pterygota</taxon>
        <taxon>Neoptera</taxon>
        <taxon>Endopterygota</taxon>
        <taxon>Coleoptera</taxon>
        <taxon>Polyphaga</taxon>
        <taxon>Scarabaeiformia</taxon>
        <taxon>Scarabaeidae</taxon>
        <taxon>Dynastinae</taxon>
        <taxon>Oryctes</taxon>
    </lineage>
</organism>
<dbReference type="SMART" id="SM00209">
    <property type="entry name" value="TSP1"/>
    <property type="match status" value="6"/>
</dbReference>
<gene>
    <name evidence="6" type="ORF">AMK59_4578</name>
</gene>
<dbReference type="InterPro" id="IPR050439">
    <property type="entry name" value="ADAMTS_ADAMTS-like"/>
</dbReference>
<accession>A0A0T6B5M0</accession>
<proteinExistence type="predicted"/>
<dbReference type="InterPro" id="IPR000884">
    <property type="entry name" value="TSP1_rpt"/>
</dbReference>
<evidence type="ECO:0000256" key="3">
    <source>
        <dbReference type="ARBA" id="ARBA00022729"/>
    </source>
</evidence>